<organism evidence="1 2">
    <name type="scientific">Hibiscus sabdariffa</name>
    <name type="common">roselle</name>
    <dbReference type="NCBI Taxonomy" id="183260"/>
    <lineage>
        <taxon>Eukaryota</taxon>
        <taxon>Viridiplantae</taxon>
        <taxon>Streptophyta</taxon>
        <taxon>Embryophyta</taxon>
        <taxon>Tracheophyta</taxon>
        <taxon>Spermatophyta</taxon>
        <taxon>Magnoliopsida</taxon>
        <taxon>eudicotyledons</taxon>
        <taxon>Gunneridae</taxon>
        <taxon>Pentapetalae</taxon>
        <taxon>rosids</taxon>
        <taxon>malvids</taxon>
        <taxon>Malvales</taxon>
        <taxon>Malvaceae</taxon>
        <taxon>Malvoideae</taxon>
        <taxon>Hibiscus</taxon>
    </lineage>
</organism>
<keyword evidence="2" id="KW-1185">Reference proteome</keyword>
<dbReference type="Pfam" id="PF06101">
    <property type="entry name" value="Vps62"/>
    <property type="match status" value="2"/>
</dbReference>
<dbReference type="PANTHER" id="PTHR48173:SF1">
    <property type="entry name" value="VACUOLAR PROTEIN SORTING-ASSOCIATED PROTEIN 62"/>
    <property type="match status" value="1"/>
</dbReference>
<sequence length="88" mass="9759">MNIAPCKIGQQGYVKPGIGIRNDCASSNFYLDSTTQYEFVAAEYLGDGKNIFGELPVELYGEEGPTAPKGNNNWVDESRKRLVLWLSL</sequence>
<dbReference type="Proteomes" id="UP001396334">
    <property type="component" value="Unassembled WGS sequence"/>
</dbReference>
<name>A0ABR2QNQ9_9ROSI</name>
<accession>A0ABR2QNQ9</accession>
<gene>
    <name evidence="1" type="ORF">V6N11_024854</name>
</gene>
<reference evidence="1 2" key="1">
    <citation type="journal article" date="2024" name="G3 (Bethesda)">
        <title>Genome assembly of Hibiscus sabdariffa L. provides insights into metabolisms of medicinal natural products.</title>
        <authorList>
            <person name="Kim T."/>
        </authorList>
    </citation>
    <scope>NUCLEOTIDE SEQUENCE [LARGE SCALE GENOMIC DNA]</scope>
    <source>
        <strain evidence="1">TK-2024</strain>
        <tissue evidence="1">Old leaves</tissue>
    </source>
</reference>
<proteinExistence type="predicted"/>
<protein>
    <submittedName>
        <fullName evidence="1">Uncharacterized protein</fullName>
    </submittedName>
</protein>
<evidence type="ECO:0000313" key="1">
    <source>
        <dbReference type="EMBL" id="KAK9002167.1"/>
    </source>
</evidence>
<dbReference type="EMBL" id="JBBPBN010000035">
    <property type="protein sequence ID" value="KAK9002167.1"/>
    <property type="molecule type" value="Genomic_DNA"/>
</dbReference>
<dbReference type="InterPro" id="IPR009291">
    <property type="entry name" value="Vps62"/>
</dbReference>
<dbReference type="PANTHER" id="PTHR48173">
    <property type="entry name" value="GNK2-HOMOLOGOUS DOMAIN-CONTAINING PROTEIN"/>
    <property type="match status" value="1"/>
</dbReference>
<comment type="caution">
    <text evidence="1">The sequence shown here is derived from an EMBL/GenBank/DDBJ whole genome shotgun (WGS) entry which is preliminary data.</text>
</comment>
<evidence type="ECO:0000313" key="2">
    <source>
        <dbReference type="Proteomes" id="UP001396334"/>
    </source>
</evidence>